<keyword evidence="4" id="KW-0493">Microtubule</keyword>
<dbReference type="PROSITE" id="PS50005">
    <property type="entry name" value="TPR"/>
    <property type="match status" value="5"/>
</dbReference>
<keyword evidence="13" id="KW-1185">Reference proteome</keyword>
<dbReference type="PANTHER" id="PTHR45783:SF3">
    <property type="entry name" value="KINESIN LIGHT CHAIN"/>
    <property type="match status" value="1"/>
</dbReference>
<feature type="repeat" description="TPR" evidence="10">
    <location>
        <begin position="580"/>
        <end position="613"/>
    </location>
</feature>
<keyword evidence="8" id="KW-0505">Motor protein</keyword>
<feature type="repeat" description="TPR" evidence="10">
    <location>
        <begin position="622"/>
        <end position="655"/>
    </location>
</feature>
<dbReference type="PANTHER" id="PTHR45783">
    <property type="entry name" value="KINESIN LIGHT CHAIN"/>
    <property type="match status" value="1"/>
</dbReference>
<dbReference type="InterPro" id="IPR011990">
    <property type="entry name" value="TPR-like_helical_dom_sf"/>
</dbReference>
<proteinExistence type="inferred from homology"/>
<feature type="repeat" description="TPR" evidence="10">
    <location>
        <begin position="245"/>
        <end position="278"/>
    </location>
</feature>
<name>A0A0R3E2M4_9BRAD</name>
<evidence type="ECO:0000313" key="13">
    <source>
        <dbReference type="Proteomes" id="UP000051936"/>
    </source>
</evidence>
<evidence type="ECO:0000256" key="1">
    <source>
        <dbReference type="ARBA" id="ARBA00004245"/>
    </source>
</evidence>
<keyword evidence="3" id="KW-0963">Cytoplasm</keyword>
<evidence type="ECO:0000256" key="3">
    <source>
        <dbReference type="ARBA" id="ARBA00022490"/>
    </source>
</evidence>
<dbReference type="SUPFAM" id="SSF48452">
    <property type="entry name" value="TPR-like"/>
    <property type="match status" value="2"/>
</dbReference>
<evidence type="ECO:0000256" key="6">
    <source>
        <dbReference type="ARBA" id="ARBA00022803"/>
    </source>
</evidence>
<dbReference type="InterPro" id="IPR019734">
    <property type="entry name" value="TPR_rpt"/>
</dbReference>
<dbReference type="InterPro" id="IPR002151">
    <property type="entry name" value="Kinesin_light"/>
</dbReference>
<dbReference type="GO" id="GO:0005737">
    <property type="term" value="C:cytoplasm"/>
    <property type="evidence" value="ECO:0007669"/>
    <property type="project" value="TreeGrafter"/>
</dbReference>
<accession>A0A0R3E2M4</accession>
<dbReference type="GO" id="GO:0007018">
    <property type="term" value="P:microtubule-based movement"/>
    <property type="evidence" value="ECO:0007669"/>
    <property type="project" value="TreeGrafter"/>
</dbReference>
<dbReference type="OrthoDB" id="9787760at2"/>
<reference evidence="12 13" key="1">
    <citation type="submission" date="2015-09" db="EMBL/GenBank/DDBJ databases">
        <title>Draft Genome Sequence of Bradyrhizobium manausense Strain BR 3351T, a Novel Symbiotic Nitrogen-Fixing Alphaproteobacterium Isolated from Brazilian Amazon Rain Forest.</title>
        <authorList>
            <person name="De Araujo J.L."/>
            <person name="Zilli J.E."/>
        </authorList>
    </citation>
    <scope>NUCLEOTIDE SEQUENCE [LARGE SCALE GENOMIC DNA]</scope>
    <source>
        <strain evidence="12 13">BR3351</strain>
    </source>
</reference>
<dbReference type="GO" id="GO:0005874">
    <property type="term" value="C:microtubule"/>
    <property type="evidence" value="ECO:0007669"/>
    <property type="project" value="UniProtKB-KW"/>
</dbReference>
<feature type="domain" description="CHAT" evidence="11">
    <location>
        <begin position="926"/>
        <end position="1294"/>
    </location>
</feature>
<dbReference type="Gene3D" id="1.25.40.10">
    <property type="entry name" value="Tetratricopeptide repeat domain"/>
    <property type="match status" value="5"/>
</dbReference>
<dbReference type="Pfam" id="PF13374">
    <property type="entry name" value="TPR_10"/>
    <property type="match status" value="2"/>
</dbReference>
<comment type="subcellular location">
    <subcellularLocation>
        <location evidence="1">Cytoplasm</location>
        <location evidence="1">Cytoskeleton</location>
    </subcellularLocation>
</comment>
<organism evidence="12 13">
    <name type="scientific">Bradyrhizobium manausense</name>
    <dbReference type="NCBI Taxonomy" id="989370"/>
    <lineage>
        <taxon>Bacteria</taxon>
        <taxon>Pseudomonadati</taxon>
        <taxon>Pseudomonadota</taxon>
        <taxon>Alphaproteobacteria</taxon>
        <taxon>Hyphomicrobiales</taxon>
        <taxon>Nitrobacteraceae</taxon>
        <taxon>Bradyrhizobium</taxon>
    </lineage>
</organism>
<evidence type="ECO:0000256" key="5">
    <source>
        <dbReference type="ARBA" id="ARBA00022737"/>
    </source>
</evidence>
<dbReference type="InterPro" id="IPR024983">
    <property type="entry name" value="CHAT_dom"/>
</dbReference>
<dbReference type="EMBL" id="LJYG01000047">
    <property type="protein sequence ID" value="KRQ14669.1"/>
    <property type="molecule type" value="Genomic_DNA"/>
</dbReference>
<feature type="repeat" description="TPR" evidence="10">
    <location>
        <begin position="538"/>
        <end position="571"/>
    </location>
</feature>
<evidence type="ECO:0000256" key="10">
    <source>
        <dbReference type="PROSITE-ProRule" id="PRU00339"/>
    </source>
</evidence>
<dbReference type="GO" id="GO:0005871">
    <property type="term" value="C:kinesin complex"/>
    <property type="evidence" value="ECO:0007669"/>
    <property type="project" value="InterPro"/>
</dbReference>
<evidence type="ECO:0000256" key="8">
    <source>
        <dbReference type="ARBA" id="ARBA00023175"/>
    </source>
</evidence>
<feature type="repeat" description="TPR" evidence="10">
    <location>
        <begin position="329"/>
        <end position="362"/>
    </location>
</feature>
<keyword evidence="7" id="KW-0175">Coiled coil</keyword>
<keyword evidence="6 10" id="KW-0802">TPR repeat</keyword>
<gene>
    <name evidence="12" type="ORF">AOQ71_12345</name>
</gene>
<dbReference type="Pfam" id="PF13424">
    <property type="entry name" value="TPR_12"/>
    <property type="match status" value="7"/>
</dbReference>
<dbReference type="Proteomes" id="UP000051936">
    <property type="component" value="Unassembled WGS sequence"/>
</dbReference>
<evidence type="ECO:0000256" key="9">
    <source>
        <dbReference type="ARBA" id="ARBA00023212"/>
    </source>
</evidence>
<keyword evidence="9" id="KW-0206">Cytoskeleton</keyword>
<protein>
    <recommendedName>
        <fullName evidence="11">CHAT domain-containing protein</fullName>
    </recommendedName>
</protein>
<evidence type="ECO:0000256" key="4">
    <source>
        <dbReference type="ARBA" id="ARBA00022701"/>
    </source>
</evidence>
<evidence type="ECO:0000256" key="7">
    <source>
        <dbReference type="ARBA" id="ARBA00023054"/>
    </source>
</evidence>
<comment type="caution">
    <text evidence="12">The sequence shown here is derived from an EMBL/GenBank/DDBJ whole genome shotgun (WGS) entry which is preliminary data.</text>
</comment>
<comment type="similarity">
    <text evidence="2">Belongs to the kinesin light chain family.</text>
</comment>
<dbReference type="STRING" id="989370.AOQ71_12345"/>
<evidence type="ECO:0000256" key="2">
    <source>
        <dbReference type="ARBA" id="ARBA00009622"/>
    </source>
</evidence>
<keyword evidence="5" id="KW-0677">Repeat</keyword>
<dbReference type="Pfam" id="PF12770">
    <property type="entry name" value="CHAT"/>
    <property type="match status" value="1"/>
</dbReference>
<sequence length="1297" mass="144265">MLYWSQRRFESAEPLFLRSLAIREKRSEGNQQEVAIALKSLADDYSQLNRHVDAEPLYRRALIIYEKLSKPESLDLAVALRGLANSYRWLDRAVDAAPLHERALAIREKISNPDDSTFAVALKDLADDYWQLNRYADATPLHERALAIRERISKPDDPDLAVALKDLADDYWQLNRNADAEPLHKRALIIREKISKPNDSALAVALKDLADDYWQLDRYANAEPLHKRALVIREKISKPSDPELAVALKDLGDDYYQLDRYEDAELFHKRALAVREKSSKPDDPELAVALKDLGDDYYQLDRYADAEPLHKRALVVREKISKPGDAELAVALKDLGDDYYQLDRYADAEPLHKRALVIREKNDGPADTSLADALDDLASDYNQLGRYADALALSKRELALLEHNAKSEDSKIGHALKAIGDAYTELGKYTEAESFLLRALHIFDSGGGTETDDLATVLDLLGWLYQLEDRSSDAEPLMERALRIRETIPGNDPEGVSASLNDLAFTYERERKFAEAEPLYKRSIAIDEKLNPNSKNLAISLKNLGRMYESQRRYKEAESLLRRSLQMTSSVLGPENEHAALVWNNLGSLYLDQDQYDKAEDCFQHELSIKTTILGAEHPLTADALENIGRVKFAQKDFNSALGYFRRAAAIEVSILRLEGNTIGNPVASDRGPDALVGNSTFERFIKVAHRINGNANGEASSLAEEAFMMAQRLTFSSTALSLSQMAARAASGSPELAKLVRERQDSVLEWQSLNRDLIGAAAGATASRKPEAEQRRYSRMTEISTRIAEIDSLLGRGFSEYSAFVHPQPLSVQNAQKLLKENEAIVAILPTDRSEGEAETFVWAITKTQFTWIRIGSDKSDLRRDVGALRCGLDESNWVDASGWPEDNNFEKERKAAQEQKKAQCQLLLGQGIMEGSLPPFDLARARQLYVTLFGQIEELIRNKSLIIVPSPPLTVLPFAVLVTEEPRRRYPPSDADYRDAAWLIRDHALSVLPSIASLAALRARTNETIADQPYIAFGNPLLVGSPDKPTDVQRADLARRWQHCEDFEELPRETVYADKSLSVSSADYGVFRGAYSNLINRSAIRAQAPLPETARELCAVGREMGLDHENLDRAVYLGGRATETTIKNLNEKHELEQYRVVQFATHGVLAGAWRGLAEPGLILTPPAENTDHSDDDGYLSASEIAALQLNAEWVVLSACNTAAGANGNAEALSGLAKAFFYARARAILVSHWAVKSSAAVSLTTKAFGELRTAPAIGRAEALRRSMIAMIDDETQPGTSHPSVWAPFILVGEGSP</sequence>
<dbReference type="GO" id="GO:0019894">
    <property type="term" value="F:kinesin binding"/>
    <property type="evidence" value="ECO:0007669"/>
    <property type="project" value="TreeGrafter"/>
</dbReference>
<dbReference type="SMART" id="SM00028">
    <property type="entry name" value="TPR"/>
    <property type="match status" value="15"/>
</dbReference>
<evidence type="ECO:0000313" key="12">
    <source>
        <dbReference type="EMBL" id="KRQ14669.1"/>
    </source>
</evidence>
<evidence type="ECO:0000259" key="11">
    <source>
        <dbReference type="Pfam" id="PF12770"/>
    </source>
</evidence>